<reference evidence="20 21" key="1">
    <citation type="submission" date="2019-09" db="EMBL/GenBank/DDBJ databases">
        <title>Bird 10,000 Genomes (B10K) Project - Family phase.</title>
        <authorList>
            <person name="Zhang G."/>
        </authorList>
    </citation>
    <scope>NUCLEOTIDE SEQUENCE [LARGE SCALE GENOMIC DNA]</scope>
    <source>
        <strain evidence="20">B10K-DU-009-16</strain>
        <tissue evidence="20">Muscle</tissue>
    </source>
</reference>
<proteinExistence type="inferred from homology"/>
<keyword evidence="9 19" id="KW-0472">Membrane</keyword>
<dbReference type="InterPro" id="IPR022357">
    <property type="entry name" value="MIP_CS"/>
</dbReference>
<comment type="catalytic activity">
    <reaction evidence="15">
        <text>glycerol(in) = glycerol(out)</text>
        <dbReference type="Rhea" id="RHEA:29675"/>
        <dbReference type="ChEBI" id="CHEBI:17754"/>
    </reaction>
</comment>
<evidence type="ECO:0000313" key="21">
    <source>
        <dbReference type="Proteomes" id="UP000556165"/>
    </source>
</evidence>
<evidence type="ECO:0000256" key="4">
    <source>
        <dbReference type="ARBA" id="ARBA00022448"/>
    </source>
</evidence>
<comment type="similarity">
    <text evidence="2 18">Belongs to the MIP/aquaporin (TC 1.A.8) family.</text>
</comment>
<keyword evidence="8 19" id="KW-1133">Transmembrane helix</keyword>
<feature type="transmembrane region" description="Helical" evidence="19">
    <location>
        <begin position="194"/>
        <end position="215"/>
    </location>
</feature>
<dbReference type="EMBL" id="VZZW01001969">
    <property type="protein sequence ID" value="NXW36760.1"/>
    <property type="molecule type" value="Genomic_DNA"/>
</dbReference>
<dbReference type="InterPro" id="IPR000425">
    <property type="entry name" value="MIP"/>
</dbReference>
<dbReference type="GO" id="GO:0015254">
    <property type="term" value="F:glycerol channel activity"/>
    <property type="evidence" value="ECO:0007669"/>
    <property type="project" value="TreeGrafter"/>
</dbReference>
<keyword evidence="7" id="KW-0677">Repeat</keyword>
<evidence type="ECO:0000256" key="18">
    <source>
        <dbReference type="RuleBase" id="RU000477"/>
    </source>
</evidence>
<keyword evidence="5" id="KW-1003">Cell membrane</keyword>
<dbReference type="PROSITE" id="PS00221">
    <property type="entry name" value="MIP"/>
    <property type="match status" value="1"/>
</dbReference>
<dbReference type="InterPro" id="IPR050363">
    <property type="entry name" value="MIP/Aquaporin"/>
</dbReference>
<dbReference type="GO" id="GO:0015250">
    <property type="term" value="F:water channel activity"/>
    <property type="evidence" value="ECO:0007669"/>
    <property type="project" value="TreeGrafter"/>
</dbReference>
<protein>
    <recommendedName>
        <fullName evidence="3">Aquaporin-3</fullName>
    </recommendedName>
    <alternativeName>
        <fullName evidence="11">Aquaglyceroporin-3</fullName>
    </alternativeName>
</protein>
<evidence type="ECO:0000313" key="20">
    <source>
        <dbReference type="EMBL" id="NXW36760.1"/>
    </source>
</evidence>
<comment type="caution">
    <text evidence="20">The sequence shown here is derived from an EMBL/GenBank/DDBJ whole genome shotgun (WGS) entry which is preliminary data.</text>
</comment>
<dbReference type="GO" id="GO:0015204">
    <property type="term" value="F:urea transmembrane transporter activity"/>
    <property type="evidence" value="ECO:0007669"/>
    <property type="project" value="TreeGrafter"/>
</dbReference>
<sequence length="243" mass="26207">LFGCGSVAQIILSRGTHGGFLTVNLAFGFAVMLGILISGQVSGGHLNPAVTFAMCFLAREPWIKLPIYALAQTLGAFLGAGIVFGLYYGKCRNDLNNLIKRLTKVKFFFFPLSSQFIGTASLIVCVLAIVDPYNNPVPTGLEAFTVGFVVLVIGTSMGFNSGYAVNPARDFGPRLFTAIAGWGTEVFWTGKQWWWVPVVAPFLGAIAGVIVYQLMIGCHDEPSPPASEQETVKLANVKHKERV</sequence>
<feature type="transmembrane region" description="Helical" evidence="19">
    <location>
        <begin position="20"/>
        <end position="41"/>
    </location>
</feature>
<dbReference type="Gene3D" id="1.20.1080.10">
    <property type="entry name" value="Glycerol uptake facilitator protein"/>
    <property type="match status" value="1"/>
</dbReference>
<dbReference type="PRINTS" id="PR02015">
    <property type="entry name" value="AQUAPORIN3"/>
</dbReference>
<dbReference type="GO" id="GO:0016323">
    <property type="term" value="C:basolateral plasma membrane"/>
    <property type="evidence" value="ECO:0007669"/>
    <property type="project" value="UniProtKB-SubCell"/>
</dbReference>
<feature type="transmembrane region" description="Helical" evidence="19">
    <location>
        <begin position="108"/>
        <end position="129"/>
    </location>
</feature>
<evidence type="ECO:0000256" key="8">
    <source>
        <dbReference type="ARBA" id="ARBA00022989"/>
    </source>
</evidence>
<accession>A0A7L4BI74</accession>
<dbReference type="SUPFAM" id="SSF81338">
    <property type="entry name" value="Aquaporin-like"/>
    <property type="match status" value="1"/>
</dbReference>
<evidence type="ECO:0000256" key="11">
    <source>
        <dbReference type="ARBA" id="ARBA00033020"/>
    </source>
</evidence>
<evidence type="ECO:0000256" key="14">
    <source>
        <dbReference type="ARBA" id="ARBA00047305"/>
    </source>
</evidence>
<dbReference type="PANTHER" id="PTHR43829">
    <property type="entry name" value="AQUAPORIN OR AQUAGLYCEROPORIN RELATED"/>
    <property type="match status" value="1"/>
</dbReference>
<dbReference type="Pfam" id="PF00230">
    <property type="entry name" value="MIP"/>
    <property type="match status" value="1"/>
</dbReference>
<evidence type="ECO:0000256" key="2">
    <source>
        <dbReference type="ARBA" id="ARBA00006175"/>
    </source>
</evidence>
<dbReference type="AlphaFoldDB" id="A0A7L4BI74"/>
<keyword evidence="4 18" id="KW-0813">Transport</keyword>
<evidence type="ECO:0000256" key="13">
    <source>
        <dbReference type="ARBA" id="ARBA00034651"/>
    </source>
</evidence>
<dbReference type="InterPro" id="IPR023271">
    <property type="entry name" value="Aquaporin-like"/>
</dbReference>
<evidence type="ECO:0000256" key="1">
    <source>
        <dbReference type="ARBA" id="ARBA00004554"/>
    </source>
</evidence>
<evidence type="ECO:0000256" key="10">
    <source>
        <dbReference type="ARBA" id="ARBA00023180"/>
    </source>
</evidence>
<keyword evidence="6 18" id="KW-0812">Transmembrane</keyword>
<keyword evidence="21" id="KW-1185">Reference proteome</keyword>
<dbReference type="CDD" id="cd00333">
    <property type="entry name" value="MIP"/>
    <property type="match status" value="1"/>
</dbReference>
<keyword evidence="10" id="KW-0325">Glycoprotein</keyword>
<comment type="catalytic activity">
    <reaction evidence="12">
        <text>urea(in) = urea(out)</text>
        <dbReference type="Rhea" id="RHEA:32799"/>
        <dbReference type="ChEBI" id="CHEBI:16199"/>
    </reaction>
</comment>
<dbReference type="Proteomes" id="UP000556165">
    <property type="component" value="Unassembled WGS sequence"/>
</dbReference>
<organism evidence="20 21">
    <name type="scientific">Phaetusa simplex</name>
    <name type="common">large-billed tern</name>
    <dbReference type="NCBI Taxonomy" id="297813"/>
    <lineage>
        <taxon>Eukaryota</taxon>
        <taxon>Metazoa</taxon>
        <taxon>Chordata</taxon>
        <taxon>Craniata</taxon>
        <taxon>Vertebrata</taxon>
        <taxon>Euteleostomi</taxon>
        <taxon>Archelosauria</taxon>
        <taxon>Archosauria</taxon>
        <taxon>Dinosauria</taxon>
        <taxon>Saurischia</taxon>
        <taxon>Theropoda</taxon>
        <taxon>Coelurosauria</taxon>
        <taxon>Aves</taxon>
        <taxon>Neognathae</taxon>
        <taxon>Neoaves</taxon>
        <taxon>Charadriiformes</taxon>
        <taxon>Laridae</taxon>
        <taxon>Phaetusa</taxon>
    </lineage>
</organism>
<comment type="catalytic activity">
    <reaction evidence="13">
        <text>H2O(in) = H2O(out)</text>
        <dbReference type="Rhea" id="RHEA:29667"/>
        <dbReference type="ChEBI" id="CHEBI:15377"/>
    </reaction>
</comment>
<dbReference type="PRINTS" id="PR00783">
    <property type="entry name" value="MINTRINSICP"/>
</dbReference>
<dbReference type="PANTHER" id="PTHR43829:SF7">
    <property type="entry name" value="AQUAPORIN-3"/>
    <property type="match status" value="1"/>
</dbReference>
<evidence type="ECO:0000256" key="12">
    <source>
        <dbReference type="ARBA" id="ARBA00033993"/>
    </source>
</evidence>
<comment type="catalytic activity">
    <reaction evidence="14">
        <text>H2O2(out) = H2O2(in)</text>
        <dbReference type="Rhea" id="RHEA:74375"/>
        <dbReference type="ChEBI" id="CHEBI:16240"/>
    </reaction>
</comment>
<evidence type="ECO:0000256" key="6">
    <source>
        <dbReference type="ARBA" id="ARBA00022692"/>
    </source>
</evidence>
<feature type="transmembrane region" description="Helical" evidence="19">
    <location>
        <begin position="67"/>
        <end position="88"/>
    </location>
</feature>
<evidence type="ECO:0000256" key="16">
    <source>
        <dbReference type="ARBA" id="ARBA00049592"/>
    </source>
</evidence>
<dbReference type="InterPro" id="IPR023275">
    <property type="entry name" value="Aquaporin_3"/>
</dbReference>
<feature type="transmembrane region" description="Helical" evidence="19">
    <location>
        <begin position="141"/>
        <end position="159"/>
    </location>
</feature>
<evidence type="ECO:0000256" key="5">
    <source>
        <dbReference type="ARBA" id="ARBA00022475"/>
    </source>
</evidence>
<dbReference type="NCBIfam" id="TIGR00861">
    <property type="entry name" value="MIP"/>
    <property type="match status" value="1"/>
</dbReference>
<feature type="non-terminal residue" evidence="20">
    <location>
        <position position="243"/>
    </location>
</feature>
<comment type="subcellular location">
    <subcellularLocation>
        <location evidence="1">Basolateral cell membrane</location>
        <topology evidence="1">Multi-pass membrane protein</topology>
    </subcellularLocation>
</comment>
<evidence type="ECO:0000256" key="7">
    <source>
        <dbReference type="ARBA" id="ARBA00022737"/>
    </source>
</evidence>
<evidence type="ECO:0000256" key="9">
    <source>
        <dbReference type="ARBA" id="ARBA00023136"/>
    </source>
</evidence>
<comment type="function">
    <text evidence="16">Aquaglyceroporins form homotetrameric transmembrane channels, with each monomer independently mediating glycerol and water transport across the plasma membrane along their osmotic gradient. Could also be permeable to urea. Also participates in cell permeability to H2O2 and H2O2-mediated signaling. In skin, transports glycerol to the epidermis and stratum corneum, where it maintains hydration, elasticity, and supports lipid biosynthesis for barrier repair. In kidney, contributes to the reabsorption of water, helping the body maintain proper fluid balance.</text>
</comment>
<name>A0A7L4BI74_9CHAR</name>
<evidence type="ECO:0000256" key="19">
    <source>
        <dbReference type="SAM" id="Phobius"/>
    </source>
</evidence>
<feature type="non-terminal residue" evidence="20">
    <location>
        <position position="1"/>
    </location>
</feature>
<evidence type="ECO:0000256" key="15">
    <source>
        <dbReference type="ARBA" id="ARBA00049405"/>
    </source>
</evidence>
<evidence type="ECO:0000256" key="17">
    <source>
        <dbReference type="ARBA" id="ARBA00049716"/>
    </source>
</evidence>
<comment type="subunit">
    <text evidence="17">Homotetramer; each monomer provides an independent glycerol/water pore. Could also exist in other oligomeric states.</text>
</comment>
<evidence type="ECO:0000256" key="3">
    <source>
        <dbReference type="ARBA" id="ARBA00020971"/>
    </source>
</evidence>
<gene>
    <name evidence="20" type="primary">Aqp3_0</name>
    <name evidence="20" type="ORF">PHASIM_R08468</name>
</gene>